<dbReference type="REBASE" id="373123">
    <property type="entry name" value="SalB2MORF2299P"/>
</dbReference>
<dbReference type="InterPro" id="IPR027417">
    <property type="entry name" value="P-loop_NTPase"/>
</dbReference>
<protein>
    <submittedName>
        <fullName evidence="4">Type I restriction-modification system, restriction subunit R</fullName>
        <ecNumber evidence="4">3.1.21.3</ecNumber>
    </submittedName>
</protein>
<dbReference type="GO" id="GO:0009035">
    <property type="term" value="F:type I site-specific deoxyribonuclease activity"/>
    <property type="evidence" value="ECO:0007669"/>
    <property type="project" value="UniProtKB-EC"/>
</dbReference>
<dbReference type="InterPro" id="IPR025285">
    <property type="entry name" value="DUF4145"/>
</dbReference>
<keyword evidence="1" id="KW-0175">Coiled coil</keyword>
<dbReference type="PROSITE" id="PS51194">
    <property type="entry name" value="HELICASE_CTER"/>
    <property type="match status" value="1"/>
</dbReference>
<dbReference type="Pfam" id="PF04313">
    <property type="entry name" value="HSDR_N"/>
    <property type="match status" value="1"/>
</dbReference>
<evidence type="ECO:0000313" key="5">
    <source>
        <dbReference type="Proteomes" id="UP000426444"/>
    </source>
</evidence>
<sequence length="1110" mass="128524">MSNFSFLENNSQFNTFTSACMEAEKSIAINPAVTAILSRRALELAVKWVYEFDGYLTIPYQDNLSSLIHNRTFQDIITPELFPLIKYIVKLGNNAAHTANKVTSEEAVLSLHNLHQFVSWMDYCYSDEFYDTTFNEEILPTGQEQKVTAKELENLYDQLGSRDKKLKDAISENEKLREELKRIRETKVKEEKFHVEEITEFTTRKKYIDLDLKDAGWVFSEDCLEEYPVIGMPSGSGEGYVDYVLFGDNGKPLAVVEAKRTSKDPRIGEQQAKLYADCLENSTGQRPVIFYTNGFETYIWDDYFYPARRVAGFYSKEELQLIVDRRKNRIPLNQVTINEDIINRYYQKEAVKAVCESLDKGDRKTLLVMATGSGKTRTAVSIVDLLTRYEWAKNILFLADRTALVRQAKNSFNNLLTDLSLCNLLDSKDNPESRMIFSTYPTMMNAIDETKSKTGQKLFTVGHFDLIIIDEAHRSIYKKYQAIFDYFDAILLGLTATPKDDIDINTYNIFDLENNVPTYAYELEQAVTDGYLVPYNTIETKLKFLEEGISYDDLSEEEKEQYEETFEDDMPDHISGAALNSWLFNHDTIDIVLTQLMEKGIKVEGGDKLGKTIIFAKSHKHAVEIVKRFDKLYPEYKGQFARVIDHETNYSTSLIEHFSAKNKMPQIAVSVDMLDTGIDIPEIVNLVFFKKVRSKAKFWQMIGRGTRLCEDLFGPGLHKERFYIFDFCGNFEFFRVNARGKEIKQAQSLTEKIFNIKVDLIKELQHLDYQEQKYIDFREKLITECVAEIKALNKDNFVVKQYLKYIDQYSQKEWWDNLGVLDVNNIKENIAPLITSLEEDELAKRFDYLMFTIELAQILGTNANKGKQKVMQTANTLSELGTIPQVLAKKDIIDKVREEEFWESADLLDYEMVREALRDLIKFIEKNKTNIYYTNFTDEILEVAENEGEYGANDFKDYKKKVNKYIRENQSHLAIHKLRTNKQLSEQDFKELEKILWNEVGSKEEYDREFGDTPLTILVREIIGLDQQAANEAFSEFLTNENLDSKQIRFVKTIVDYVVRNGHMLDKKVLQEEPFSNIGSITELFPLETAKQIVSIIDGINKNATEFVGA</sequence>
<dbReference type="GO" id="GO:0003677">
    <property type="term" value="F:DNA binding"/>
    <property type="evidence" value="ECO:0007669"/>
    <property type="project" value="UniProtKB-KW"/>
</dbReference>
<accession>A0A6I6DQE3</accession>
<keyword evidence="5" id="KW-1185">Reference proteome</keyword>
<evidence type="ECO:0000259" key="2">
    <source>
        <dbReference type="PROSITE" id="PS51192"/>
    </source>
</evidence>
<dbReference type="Proteomes" id="UP000426444">
    <property type="component" value="Chromosome"/>
</dbReference>
<dbReference type="CDD" id="cd18032">
    <property type="entry name" value="DEXHc_RE_I_III_res"/>
    <property type="match status" value="1"/>
</dbReference>
<dbReference type="AlphaFoldDB" id="A0A6I6DQE3"/>
<name>A0A6I6DQE3_9FIRM</name>
<dbReference type="EC" id="3.1.21.3" evidence="4"/>
<evidence type="ECO:0000256" key="1">
    <source>
        <dbReference type="SAM" id="Coils"/>
    </source>
</evidence>
<feature type="coiled-coil region" evidence="1">
    <location>
        <begin position="149"/>
        <end position="193"/>
    </location>
</feature>
<organism evidence="4 5">
    <name type="scientific">Candidatus Syntrophocurvum alkaliphilum</name>
    <dbReference type="NCBI Taxonomy" id="2293317"/>
    <lineage>
        <taxon>Bacteria</taxon>
        <taxon>Bacillati</taxon>
        <taxon>Bacillota</taxon>
        <taxon>Clostridia</taxon>
        <taxon>Eubacteriales</taxon>
        <taxon>Syntrophomonadaceae</taxon>
        <taxon>Candidatus Syntrophocurvum</taxon>
    </lineage>
</organism>
<dbReference type="OrthoDB" id="9758243at2"/>
<dbReference type="PANTHER" id="PTHR47396">
    <property type="entry name" value="TYPE I RESTRICTION ENZYME ECOKI R PROTEIN"/>
    <property type="match status" value="1"/>
</dbReference>
<keyword evidence="4" id="KW-0378">Hydrolase</keyword>
<dbReference type="InterPro" id="IPR013670">
    <property type="entry name" value="EcoEI_R_C_dom"/>
</dbReference>
<dbReference type="Pfam" id="PF08463">
    <property type="entry name" value="EcoEI_R_C"/>
    <property type="match status" value="1"/>
</dbReference>
<dbReference type="InterPro" id="IPR006935">
    <property type="entry name" value="Helicase/UvrB_N"/>
</dbReference>
<proteinExistence type="predicted"/>
<dbReference type="InterPro" id="IPR050742">
    <property type="entry name" value="Helicase_Restrict-Modif_Enz"/>
</dbReference>
<dbReference type="RefSeq" id="WP_156204638.1">
    <property type="nucleotide sequence ID" value="NZ_CP046457.1"/>
</dbReference>
<reference evidence="5" key="1">
    <citation type="journal article" date="2019" name="Microbiology">
        <title>Complete Genome Sequence of an Uncultured Bacterium of the Candidate Phylum Bipolaricaulota.</title>
        <authorList>
            <person name="Kadnikov V.V."/>
            <person name="Mardanov A.V."/>
            <person name="Beletsky A.V."/>
            <person name="Frank Y.A."/>
            <person name="Karnachuk O.V."/>
            <person name="Ravin N.V."/>
        </authorList>
    </citation>
    <scope>NUCLEOTIDE SEQUENCE [LARGE SCALE GENOMIC DNA]</scope>
</reference>
<dbReference type="InterPro" id="IPR001650">
    <property type="entry name" value="Helicase_C-like"/>
</dbReference>
<dbReference type="PANTHER" id="PTHR47396:SF1">
    <property type="entry name" value="ATP-DEPENDENT HELICASE IRC3-RELATED"/>
    <property type="match status" value="1"/>
</dbReference>
<feature type="domain" description="Helicase ATP-binding" evidence="2">
    <location>
        <begin position="356"/>
        <end position="516"/>
    </location>
</feature>
<dbReference type="InterPro" id="IPR014001">
    <property type="entry name" value="Helicase_ATP-bd"/>
</dbReference>
<dbReference type="Pfam" id="PF13643">
    <property type="entry name" value="DUF4145"/>
    <property type="match status" value="1"/>
</dbReference>
<dbReference type="Pfam" id="PF00271">
    <property type="entry name" value="Helicase_C"/>
    <property type="match status" value="1"/>
</dbReference>
<dbReference type="SMART" id="SM00487">
    <property type="entry name" value="DEXDc"/>
    <property type="match status" value="1"/>
</dbReference>
<dbReference type="EMBL" id="CP046457">
    <property type="protein sequence ID" value="QGU00898.1"/>
    <property type="molecule type" value="Genomic_DNA"/>
</dbReference>
<dbReference type="KEGG" id="salq:SYNTR_2304"/>
<gene>
    <name evidence="4" type="ORF">SYNTR_2304</name>
</gene>
<dbReference type="Gene3D" id="3.90.1570.30">
    <property type="match status" value="1"/>
</dbReference>
<dbReference type="GO" id="GO:0009307">
    <property type="term" value="P:DNA restriction-modification system"/>
    <property type="evidence" value="ECO:0007669"/>
    <property type="project" value="UniProtKB-KW"/>
</dbReference>
<dbReference type="GO" id="GO:0005829">
    <property type="term" value="C:cytosol"/>
    <property type="evidence" value="ECO:0007669"/>
    <property type="project" value="TreeGrafter"/>
</dbReference>
<dbReference type="SUPFAM" id="SSF52540">
    <property type="entry name" value="P-loop containing nucleoside triphosphate hydrolases"/>
    <property type="match status" value="2"/>
</dbReference>
<evidence type="ECO:0000313" key="4">
    <source>
        <dbReference type="EMBL" id="QGU00898.1"/>
    </source>
</evidence>
<dbReference type="CDD" id="cd18799">
    <property type="entry name" value="SF2_C_EcoAI-like"/>
    <property type="match status" value="1"/>
</dbReference>
<dbReference type="Gene3D" id="3.40.50.300">
    <property type="entry name" value="P-loop containing nucleotide triphosphate hydrolases"/>
    <property type="match status" value="2"/>
</dbReference>
<evidence type="ECO:0000259" key="3">
    <source>
        <dbReference type="PROSITE" id="PS51194"/>
    </source>
</evidence>
<dbReference type="InterPro" id="IPR007409">
    <property type="entry name" value="Restrct_endonuc_type1_HsdR_N"/>
</dbReference>
<dbReference type="Pfam" id="PF04851">
    <property type="entry name" value="ResIII"/>
    <property type="match status" value="1"/>
</dbReference>
<dbReference type="GO" id="GO:0005524">
    <property type="term" value="F:ATP binding"/>
    <property type="evidence" value="ECO:0007669"/>
    <property type="project" value="UniProtKB-KW"/>
</dbReference>
<dbReference type="PROSITE" id="PS51192">
    <property type="entry name" value="HELICASE_ATP_BIND_1"/>
    <property type="match status" value="1"/>
</dbReference>
<feature type="domain" description="Helicase C-terminal" evidence="3">
    <location>
        <begin position="595"/>
        <end position="775"/>
    </location>
</feature>